<keyword evidence="12" id="KW-0234">DNA repair</keyword>
<name>A0A811K8E4_9BILA</name>
<evidence type="ECO:0000256" key="10">
    <source>
        <dbReference type="ARBA" id="ARBA00023014"/>
    </source>
</evidence>
<evidence type="ECO:0000256" key="6">
    <source>
        <dbReference type="ARBA" id="ARBA00022801"/>
    </source>
</evidence>
<sequence>MALKLKEVSLEFPYEPYECQKKFMETALMALKTRQNACLESPTGTGKTLSLLVSALGYVQDQKNKFRLDHEQVEKLMQKGVKLDAKGGIMETRFFPQVIYASRTHSQLKQVVRELNKTIYKATTRVAFLAGREQLCLNEKVQKQPNSSLKSQMCRQLVRSRKCHYHNEADKMAGMMDKFMADGNGDILDIEDLMKAGQTHRSCPFYMTRELQKSADLLLMPYNYILDPQIREIFKLEVAGNIVIFDEAHNLGKIAESSVSMTLTSKDVALCIKEAQDCLEAVLEAQEEKREAFENSEVMFHQMEQQNKKGDSKKDNESYSPSKEDLTFFLEFLIKLEENIDNFGSDQAGNGVTVPDLAGKVFPGREFVKILYDSGFSPANSSQIGALIDKMGSFNVKMEDEGGALTKRQDKLSYFSSILSRVFSIGAQSPNDDVYDLFQLYFTEPESGCYRLDFWCFSPQIGMKYLANLKPLSIILASGTLAPIKNFVDSMGISFPFVLENDHAAKSSQIVVRSIQKSFNQASLYGTFQNRDSAEYLNGVGEAITGLAENVPQGMLVFFPSYSQMNNFLDAWKKPSKGLQSRWEKLQSCKKLCVEPKNRTEVSLVVREFDLAVRSGMGAILFAVCRGKMSEGIDFADCHCRAVAIVGIPFPPVKDPFVILKKKFLGQRLAKGFKEMNPEEWYRVEAIRAVNQAVGRVIRHKDDFGVVLLCDSRYGTMPTTVYPAWLRSSFKAELEAKKTFADIRRFFAERNLAVMKSTCKRPHLTIATEDDEAKKKKSDQDFMAIKNMYSQSQASTSSQSTSSQLLVTEPQVVDTKTTLKSTFFSNASNASATQPKRRVLKLSTKKPVFGSKPS</sequence>
<keyword evidence="2" id="KW-0004">4Fe-4S</keyword>
<dbReference type="Pfam" id="PF06733">
    <property type="entry name" value="DEAD_2"/>
    <property type="match status" value="1"/>
</dbReference>
<evidence type="ECO:0000256" key="9">
    <source>
        <dbReference type="ARBA" id="ARBA00023004"/>
    </source>
</evidence>
<dbReference type="Proteomes" id="UP000614601">
    <property type="component" value="Unassembled WGS sequence"/>
</dbReference>
<evidence type="ECO:0000256" key="11">
    <source>
        <dbReference type="ARBA" id="ARBA00023125"/>
    </source>
</evidence>
<dbReference type="EMBL" id="CAJFDH010000002">
    <property type="protein sequence ID" value="CAD5211760.1"/>
    <property type="molecule type" value="Genomic_DNA"/>
</dbReference>
<dbReference type="GO" id="GO:0070182">
    <property type="term" value="F:DNA polymerase binding"/>
    <property type="evidence" value="ECO:0007669"/>
    <property type="project" value="TreeGrafter"/>
</dbReference>
<evidence type="ECO:0000313" key="17">
    <source>
        <dbReference type="EMBL" id="CAD5211760.1"/>
    </source>
</evidence>
<dbReference type="FunFam" id="3.40.50.300:FF:001352">
    <property type="entry name" value="DNA repair helicase"/>
    <property type="match status" value="1"/>
</dbReference>
<evidence type="ECO:0000256" key="4">
    <source>
        <dbReference type="ARBA" id="ARBA00022741"/>
    </source>
</evidence>
<evidence type="ECO:0000256" key="5">
    <source>
        <dbReference type="ARBA" id="ARBA00022763"/>
    </source>
</evidence>
<keyword evidence="7" id="KW-0347">Helicase</keyword>
<comment type="subcellular location">
    <subcellularLocation>
        <location evidence="1">Nucleus</location>
    </subcellularLocation>
</comment>
<dbReference type="GO" id="GO:0016818">
    <property type="term" value="F:hydrolase activity, acting on acid anhydrides, in phosphorus-containing anhydrides"/>
    <property type="evidence" value="ECO:0007669"/>
    <property type="project" value="InterPro"/>
</dbReference>
<dbReference type="CDD" id="cd18788">
    <property type="entry name" value="SF2_C_XPD"/>
    <property type="match status" value="1"/>
</dbReference>
<gene>
    <name evidence="17" type="ORF">BOKJ2_LOCUS3855</name>
</gene>
<keyword evidence="11" id="KW-0238">DNA-binding</keyword>
<keyword evidence="4" id="KW-0547">Nucleotide-binding</keyword>
<evidence type="ECO:0000256" key="1">
    <source>
        <dbReference type="ARBA" id="ARBA00004123"/>
    </source>
</evidence>
<dbReference type="GO" id="GO:1904430">
    <property type="term" value="P:negative regulation of t-circle formation"/>
    <property type="evidence" value="ECO:0007669"/>
    <property type="project" value="TreeGrafter"/>
</dbReference>
<dbReference type="InterPro" id="IPR014013">
    <property type="entry name" value="Helic_SF1/SF2_ATP-bd_DinG/Rad3"/>
</dbReference>
<dbReference type="Pfam" id="PF13307">
    <property type="entry name" value="Helicase_C_2"/>
    <property type="match status" value="1"/>
</dbReference>
<dbReference type="GO" id="GO:0005524">
    <property type="term" value="F:ATP binding"/>
    <property type="evidence" value="ECO:0007669"/>
    <property type="project" value="UniProtKB-KW"/>
</dbReference>
<keyword evidence="18" id="KW-1185">Reference proteome</keyword>
<keyword evidence="5" id="KW-0227">DNA damage</keyword>
<dbReference type="PROSITE" id="PS51193">
    <property type="entry name" value="HELICASE_ATP_BIND_2"/>
    <property type="match status" value="1"/>
</dbReference>
<feature type="region of interest" description="Disordered" evidence="15">
    <location>
        <begin position="828"/>
        <end position="854"/>
    </location>
</feature>
<feature type="compositionally biased region" description="Basic residues" evidence="15">
    <location>
        <begin position="835"/>
        <end position="844"/>
    </location>
</feature>
<dbReference type="GO" id="GO:0010569">
    <property type="term" value="P:regulation of double-strand break repair via homologous recombination"/>
    <property type="evidence" value="ECO:0007669"/>
    <property type="project" value="TreeGrafter"/>
</dbReference>
<keyword evidence="13" id="KW-0413">Isomerase</keyword>
<keyword evidence="10" id="KW-0411">Iron-sulfur</keyword>
<dbReference type="InterPro" id="IPR006555">
    <property type="entry name" value="ATP-dep_Helicase_C"/>
</dbReference>
<evidence type="ECO:0000256" key="7">
    <source>
        <dbReference type="ARBA" id="ARBA00022806"/>
    </source>
</evidence>
<keyword evidence="14" id="KW-0539">Nucleus</keyword>
<feature type="domain" description="Helicase ATP-binding" evidence="16">
    <location>
        <begin position="6"/>
        <end position="293"/>
    </location>
</feature>
<dbReference type="GO" id="GO:0003678">
    <property type="term" value="F:DNA helicase activity"/>
    <property type="evidence" value="ECO:0007669"/>
    <property type="project" value="InterPro"/>
</dbReference>
<dbReference type="GO" id="GO:0006281">
    <property type="term" value="P:DNA repair"/>
    <property type="evidence" value="ECO:0007669"/>
    <property type="project" value="UniProtKB-KW"/>
</dbReference>
<evidence type="ECO:0000256" key="15">
    <source>
        <dbReference type="SAM" id="MobiDB-lite"/>
    </source>
</evidence>
<dbReference type="InterPro" id="IPR006554">
    <property type="entry name" value="Helicase-like_DEXD_c2"/>
</dbReference>
<dbReference type="InterPro" id="IPR010614">
    <property type="entry name" value="RAD3-like_helicase_DEAD"/>
</dbReference>
<protein>
    <recommendedName>
        <fullName evidence="16">Helicase ATP-binding domain-containing protein</fullName>
    </recommendedName>
</protein>
<dbReference type="GO" id="GO:0005634">
    <property type="term" value="C:nucleus"/>
    <property type="evidence" value="ECO:0007669"/>
    <property type="project" value="UniProtKB-SubCell"/>
</dbReference>
<reference evidence="17" key="1">
    <citation type="submission" date="2020-09" db="EMBL/GenBank/DDBJ databases">
        <authorList>
            <person name="Kikuchi T."/>
        </authorList>
    </citation>
    <scope>NUCLEOTIDE SEQUENCE</scope>
    <source>
        <strain evidence="17">SH1</strain>
    </source>
</reference>
<keyword evidence="8" id="KW-0067">ATP-binding</keyword>
<dbReference type="GO" id="GO:0051539">
    <property type="term" value="F:4 iron, 4 sulfur cluster binding"/>
    <property type="evidence" value="ECO:0007669"/>
    <property type="project" value="UniProtKB-KW"/>
</dbReference>
<dbReference type="AlphaFoldDB" id="A0A811K8E4"/>
<comment type="caution">
    <text evidence="17">The sequence shown here is derived from an EMBL/GenBank/DDBJ whole genome shotgun (WGS) entry which is preliminary data.</text>
</comment>
<dbReference type="Gene3D" id="3.40.50.300">
    <property type="entry name" value="P-loop containing nucleotide triphosphate hydrolases"/>
    <property type="match status" value="2"/>
</dbReference>
<dbReference type="InterPro" id="IPR027417">
    <property type="entry name" value="P-loop_NTPase"/>
</dbReference>
<dbReference type="GO" id="GO:0046872">
    <property type="term" value="F:metal ion binding"/>
    <property type="evidence" value="ECO:0007669"/>
    <property type="project" value="UniProtKB-KW"/>
</dbReference>
<keyword evidence="9" id="KW-0408">Iron</keyword>
<dbReference type="PANTHER" id="PTHR11472:SF34">
    <property type="entry name" value="REGULATOR OF TELOMERE ELONGATION HELICASE 1"/>
    <property type="match status" value="1"/>
</dbReference>
<evidence type="ECO:0000256" key="3">
    <source>
        <dbReference type="ARBA" id="ARBA00022723"/>
    </source>
</evidence>
<dbReference type="GO" id="GO:0045910">
    <property type="term" value="P:negative regulation of DNA recombination"/>
    <property type="evidence" value="ECO:0007669"/>
    <property type="project" value="TreeGrafter"/>
</dbReference>
<dbReference type="OrthoDB" id="19182at2759"/>
<dbReference type="InterPro" id="IPR013020">
    <property type="entry name" value="Rad3/Chl1-like"/>
</dbReference>
<dbReference type="SUPFAM" id="SSF52540">
    <property type="entry name" value="P-loop containing nucleoside triphosphate hydrolases"/>
    <property type="match status" value="1"/>
</dbReference>
<keyword evidence="6" id="KW-0378">Hydrolase</keyword>
<dbReference type="GO" id="GO:0090657">
    <property type="term" value="P:telomeric loop disassembly"/>
    <property type="evidence" value="ECO:0007669"/>
    <property type="project" value="TreeGrafter"/>
</dbReference>
<dbReference type="Proteomes" id="UP000783686">
    <property type="component" value="Unassembled WGS sequence"/>
</dbReference>
<evidence type="ECO:0000313" key="18">
    <source>
        <dbReference type="Proteomes" id="UP000614601"/>
    </source>
</evidence>
<proteinExistence type="predicted"/>
<dbReference type="EMBL" id="CAJFCW020000002">
    <property type="protein sequence ID" value="CAG9094283.1"/>
    <property type="molecule type" value="Genomic_DNA"/>
</dbReference>
<evidence type="ECO:0000259" key="16">
    <source>
        <dbReference type="PROSITE" id="PS51193"/>
    </source>
</evidence>
<evidence type="ECO:0000256" key="12">
    <source>
        <dbReference type="ARBA" id="ARBA00023204"/>
    </source>
</evidence>
<accession>A0A811K8E4</accession>
<dbReference type="NCBIfam" id="TIGR00604">
    <property type="entry name" value="rad3"/>
    <property type="match status" value="1"/>
</dbReference>
<dbReference type="InterPro" id="IPR045028">
    <property type="entry name" value="DinG/Rad3-like"/>
</dbReference>
<evidence type="ECO:0000256" key="8">
    <source>
        <dbReference type="ARBA" id="ARBA00022840"/>
    </source>
</evidence>
<dbReference type="GO" id="GO:0003677">
    <property type="term" value="F:DNA binding"/>
    <property type="evidence" value="ECO:0007669"/>
    <property type="project" value="UniProtKB-KW"/>
</dbReference>
<evidence type="ECO:0000256" key="14">
    <source>
        <dbReference type="ARBA" id="ARBA00023242"/>
    </source>
</evidence>
<organism evidence="17 18">
    <name type="scientific">Bursaphelenchus okinawaensis</name>
    <dbReference type="NCBI Taxonomy" id="465554"/>
    <lineage>
        <taxon>Eukaryota</taxon>
        <taxon>Metazoa</taxon>
        <taxon>Ecdysozoa</taxon>
        <taxon>Nematoda</taxon>
        <taxon>Chromadorea</taxon>
        <taxon>Rhabditida</taxon>
        <taxon>Tylenchina</taxon>
        <taxon>Tylenchomorpha</taxon>
        <taxon>Aphelenchoidea</taxon>
        <taxon>Aphelenchoididae</taxon>
        <taxon>Bursaphelenchus</taxon>
    </lineage>
</organism>
<keyword evidence="3" id="KW-0479">Metal-binding</keyword>
<evidence type="ECO:0000256" key="2">
    <source>
        <dbReference type="ARBA" id="ARBA00022485"/>
    </source>
</evidence>
<evidence type="ECO:0000256" key="13">
    <source>
        <dbReference type="ARBA" id="ARBA00023235"/>
    </source>
</evidence>
<dbReference type="PANTHER" id="PTHR11472">
    <property type="entry name" value="DNA REPAIR DEAD HELICASE RAD3/XP-D SUBFAMILY MEMBER"/>
    <property type="match status" value="1"/>
</dbReference>
<dbReference type="SMART" id="SM00488">
    <property type="entry name" value="DEXDc2"/>
    <property type="match status" value="1"/>
</dbReference>
<dbReference type="SMART" id="SM00491">
    <property type="entry name" value="HELICc2"/>
    <property type="match status" value="1"/>
</dbReference>